<reference evidence="2" key="2">
    <citation type="submission" date="2021-12" db="EMBL/GenBank/DDBJ databases">
        <title>Resequencing data analysis of finger millet.</title>
        <authorList>
            <person name="Hatakeyama M."/>
            <person name="Aluri S."/>
            <person name="Balachadran M.T."/>
            <person name="Sivarajan S.R."/>
            <person name="Poveda L."/>
            <person name="Shimizu-Inatsugi R."/>
            <person name="Schlapbach R."/>
            <person name="Sreeman S.M."/>
            <person name="Shimizu K.K."/>
        </authorList>
    </citation>
    <scope>NUCLEOTIDE SEQUENCE</scope>
</reference>
<keyword evidence="1" id="KW-0812">Transmembrane</keyword>
<sequence length="263" mass="29170">MAINSATLRISRTTGGGVISRSTTPRSAGIVRFFPDGRQQVTTTKLRLSCAAPQRSAVPDDEDKWWTTPLRPEDLEEPTGQGVEELVAIRDALTGDPLRPVWLALQEIVATGGNIFRCRCFHAGVVAGTSCPDFLRLSRVNNVNSLSFMSPLLLLAGFSQLHKVAPNLFMDIVLGYIFYKLSVLAAELKRKGKANNICARIQCALMIILFFKGIVVHVYSCTVVYECLGIKYPRHHLEAQFKTILTTKGGLIKVLKFLFWDTE</sequence>
<organism evidence="2 3">
    <name type="scientific">Eleusine coracana subsp. coracana</name>
    <dbReference type="NCBI Taxonomy" id="191504"/>
    <lineage>
        <taxon>Eukaryota</taxon>
        <taxon>Viridiplantae</taxon>
        <taxon>Streptophyta</taxon>
        <taxon>Embryophyta</taxon>
        <taxon>Tracheophyta</taxon>
        <taxon>Spermatophyta</taxon>
        <taxon>Magnoliopsida</taxon>
        <taxon>Liliopsida</taxon>
        <taxon>Poales</taxon>
        <taxon>Poaceae</taxon>
        <taxon>PACMAD clade</taxon>
        <taxon>Chloridoideae</taxon>
        <taxon>Cynodonteae</taxon>
        <taxon>Eleusininae</taxon>
        <taxon>Eleusine</taxon>
    </lineage>
</organism>
<protein>
    <submittedName>
        <fullName evidence="2">Uncharacterized protein</fullName>
    </submittedName>
</protein>
<dbReference type="AlphaFoldDB" id="A0AAV5CSV1"/>
<accession>A0AAV5CSV1</accession>
<proteinExistence type="predicted"/>
<comment type="caution">
    <text evidence="2">The sequence shown here is derived from an EMBL/GenBank/DDBJ whole genome shotgun (WGS) entry which is preliminary data.</text>
</comment>
<evidence type="ECO:0000256" key="1">
    <source>
        <dbReference type="SAM" id="Phobius"/>
    </source>
</evidence>
<dbReference type="Proteomes" id="UP001054889">
    <property type="component" value="Unassembled WGS sequence"/>
</dbReference>
<feature type="transmembrane region" description="Helical" evidence="1">
    <location>
        <begin position="168"/>
        <end position="186"/>
    </location>
</feature>
<evidence type="ECO:0000313" key="3">
    <source>
        <dbReference type="Proteomes" id="UP001054889"/>
    </source>
</evidence>
<keyword evidence="3" id="KW-1185">Reference proteome</keyword>
<keyword evidence="1" id="KW-1133">Transmembrane helix</keyword>
<evidence type="ECO:0000313" key="2">
    <source>
        <dbReference type="EMBL" id="GJN01547.1"/>
    </source>
</evidence>
<gene>
    <name evidence="2" type="primary">ga18821</name>
    <name evidence="2" type="ORF">PR202_ga18821</name>
</gene>
<name>A0AAV5CSV1_ELECO</name>
<dbReference type="EMBL" id="BQKI01000009">
    <property type="protein sequence ID" value="GJN01547.1"/>
    <property type="molecule type" value="Genomic_DNA"/>
</dbReference>
<reference evidence="2" key="1">
    <citation type="journal article" date="2018" name="DNA Res.">
        <title>Multiple hybrid de novo genome assembly of finger millet, an orphan allotetraploid crop.</title>
        <authorList>
            <person name="Hatakeyama M."/>
            <person name="Aluri S."/>
            <person name="Balachadran M.T."/>
            <person name="Sivarajan S.R."/>
            <person name="Patrignani A."/>
            <person name="Gruter S."/>
            <person name="Poveda L."/>
            <person name="Shimizu-Inatsugi R."/>
            <person name="Baeten J."/>
            <person name="Francoijs K.J."/>
            <person name="Nataraja K.N."/>
            <person name="Reddy Y.A.N."/>
            <person name="Phadnis S."/>
            <person name="Ravikumar R.L."/>
            <person name="Schlapbach R."/>
            <person name="Sreeman S.M."/>
            <person name="Shimizu K.K."/>
        </authorList>
    </citation>
    <scope>NUCLEOTIDE SEQUENCE</scope>
</reference>
<keyword evidence="1" id="KW-0472">Membrane</keyword>
<feature type="transmembrane region" description="Helical" evidence="1">
    <location>
        <begin position="198"/>
        <end position="219"/>
    </location>
</feature>